<feature type="transmembrane region" description="Helical" evidence="2">
    <location>
        <begin position="135"/>
        <end position="162"/>
    </location>
</feature>
<keyword evidence="2" id="KW-1133">Transmembrane helix</keyword>
<feature type="compositionally biased region" description="Basic and acidic residues" evidence="1">
    <location>
        <begin position="118"/>
        <end position="128"/>
    </location>
</feature>
<comment type="caution">
    <text evidence="3">The sequence shown here is derived from an EMBL/GenBank/DDBJ whole genome shotgun (WGS) entry which is preliminary data.</text>
</comment>
<keyword evidence="2" id="KW-0472">Membrane</keyword>
<protein>
    <submittedName>
        <fullName evidence="3">Uncharacterized protein</fullName>
    </submittedName>
</protein>
<proteinExistence type="predicted"/>
<sequence length="279" mass="29951">MTVQEAAGRALSAIEPKLAQVNLDPEEKVALRTLYLLLGEAAANSPEQSEPEIGPLSEKVVTALSLNRDEGVSRIALLREVSESLKSLASSRNEHQTEAAQQRGEVARTKPPIPPRAHSTEAEQRDRYSQQNRQFSSAILVILAFASAFPFVMILLSSLLLLPAGGLEQIYPGELVKALATRPGNYGGTLQLMILPAAAALSVASFPWIFQTRSGSWLVAVSFAGMFAALVDGLIFGIAPGFDEATKGAITQYFVMNAGSIFIYIMLLIGLRVAALRQA</sequence>
<evidence type="ECO:0000256" key="1">
    <source>
        <dbReference type="SAM" id="MobiDB-lite"/>
    </source>
</evidence>
<feature type="transmembrane region" description="Helical" evidence="2">
    <location>
        <begin position="254"/>
        <end position="275"/>
    </location>
</feature>
<evidence type="ECO:0000256" key="2">
    <source>
        <dbReference type="SAM" id="Phobius"/>
    </source>
</evidence>
<dbReference type="EMBL" id="JBEWSZ010000001">
    <property type="protein sequence ID" value="MET2828899.1"/>
    <property type="molecule type" value="Genomic_DNA"/>
</dbReference>
<name>A0ABV2DFZ1_9HYPH</name>
<feature type="transmembrane region" description="Helical" evidence="2">
    <location>
        <begin position="217"/>
        <end position="242"/>
    </location>
</feature>
<keyword evidence="4" id="KW-1185">Reference proteome</keyword>
<feature type="transmembrane region" description="Helical" evidence="2">
    <location>
        <begin position="190"/>
        <end position="210"/>
    </location>
</feature>
<organism evidence="3 4">
    <name type="scientific">Mesorhizobium shangrilense</name>
    <dbReference type="NCBI Taxonomy" id="460060"/>
    <lineage>
        <taxon>Bacteria</taxon>
        <taxon>Pseudomonadati</taxon>
        <taxon>Pseudomonadota</taxon>
        <taxon>Alphaproteobacteria</taxon>
        <taxon>Hyphomicrobiales</taxon>
        <taxon>Phyllobacteriaceae</taxon>
        <taxon>Mesorhizobium</taxon>
    </lineage>
</organism>
<dbReference type="RefSeq" id="WP_354460874.1">
    <property type="nucleotide sequence ID" value="NZ_JBEWSZ010000001.1"/>
</dbReference>
<dbReference type="Proteomes" id="UP001548832">
    <property type="component" value="Unassembled WGS sequence"/>
</dbReference>
<evidence type="ECO:0000313" key="4">
    <source>
        <dbReference type="Proteomes" id="UP001548832"/>
    </source>
</evidence>
<reference evidence="3 4" key="1">
    <citation type="submission" date="2024-06" db="EMBL/GenBank/DDBJ databases">
        <authorList>
            <person name="Kim D.-U."/>
        </authorList>
    </citation>
    <scope>NUCLEOTIDE SEQUENCE [LARGE SCALE GENOMIC DNA]</scope>
    <source>
        <strain evidence="3 4">KACC15460</strain>
    </source>
</reference>
<feature type="region of interest" description="Disordered" evidence="1">
    <location>
        <begin position="88"/>
        <end position="128"/>
    </location>
</feature>
<accession>A0ABV2DFZ1</accession>
<evidence type="ECO:0000313" key="3">
    <source>
        <dbReference type="EMBL" id="MET2828899.1"/>
    </source>
</evidence>
<gene>
    <name evidence="3" type="ORF">ABVQ20_18120</name>
</gene>
<keyword evidence="2" id="KW-0812">Transmembrane</keyword>